<comment type="caution">
    <text evidence="1">The sequence shown here is derived from an EMBL/GenBank/DDBJ whole genome shotgun (WGS) entry which is preliminary data.</text>
</comment>
<dbReference type="AlphaFoldDB" id="A0A5J4T857"/>
<name>A0A5J4T857_9EUKA</name>
<dbReference type="EMBL" id="SNRW01036106">
    <property type="protein sequence ID" value="KAA6354564.1"/>
    <property type="molecule type" value="Genomic_DNA"/>
</dbReference>
<proteinExistence type="predicted"/>
<organism evidence="1 2">
    <name type="scientific">Streblomastix strix</name>
    <dbReference type="NCBI Taxonomy" id="222440"/>
    <lineage>
        <taxon>Eukaryota</taxon>
        <taxon>Metamonada</taxon>
        <taxon>Preaxostyla</taxon>
        <taxon>Oxymonadida</taxon>
        <taxon>Streblomastigidae</taxon>
        <taxon>Streblomastix</taxon>
    </lineage>
</organism>
<dbReference type="Proteomes" id="UP000324800">
    <property type="component" value="Unassembled WGS sequence"/>
</dbReference>
<sequence length="69" mass="8008">MSNFRKIEDERKDCFFLETLALPGEIQSMVVGRFFDKNIESLVLAKSTFLSIFHSNETEGNFDFVDHIC</sequence>
<evidence type="ECO:0008006" key="3">
    <source>
        <dbReference type="Google" id="ProtNLM"/>
    </source>
</evidence>
<protein>
    <recommendedName>
        <fullName evidence="3">F-box domain-containing protein</fullName>
    </recommendedName>
</protein>
<accession>A0A5J4T857</accession>
<gene>
    <name evidence="1" type="ORF">EZS28_049909</name>
</gene>
<evidence type="ECO:0000313" key="1">
    <source>
        <dbReference type="EMBL" id="KAA6354564.1"/>
    </source>
</evidence>
<evidence type="ECO:0000313" key="2">
    <source>
        <dbReference type="Proteomes" id="UP000324800"/>
    </source>
</evidence>
<feature type="non-terminal residue" evidence="1">
    <location>
        <position position="69"/>
    </location>
</feature>
<reference evidence="1 2" key="1">
    <citation type="submission" date="2019-03" db="EMBL/GenBank/DDBJ databases">
        <title>Single cell metagenomics reveals metabolic interactions within the superorganism composed of flagellate Streblomastix strix and complex community of Bacteroidetes bacteria on its surface.</title>
        <authorList>
            <person name="Treitli S.C."/>
            <person name="Kolisko M."/>
            <person name="Husnik F."/>
            <person name="Keeling P."/>
            <person name="Hampl V."/>
        </authorList>
    </citation>
    <scope>NUCLEOTIDE SEQUENCE [LARGE SCALE GENOMIC DNA]</scope>
    <source>
        <strain evidence="1">ST1C</strain>
    </source>
</reference>